<proteinExistence type="predicted"/>
<sequence length="67" mass="7244">MRISEAIKTLQDIQSKFGDIAITGGSLFDDTPLSSISVTDSDGIEIWPHDLRTPGRPQAAIDGVFLE</sequence>
<dbReference type="OrthoDB" id="7678922at2"/>
<dbReference type="AlphaFoldDB" id="A0A844HS20"/>
<comment type="caution">
    <text evidence="1">The sequence shown here is derived from an EMBL/GenBank/DDBJ whole genome shotgun (WGS) entry which is preliminary data.</text>
</comment>
<dbReference type="RefSeq" id="WP_155041069.1">
    <property type="nucleotide sequence ID" value="NZ_WMIG01000013.1"/>
</dbReference>
<keyword evidence="2" id="KW-1185">Reference proteome</keyword>
<dbReference type="Proteomes" id="UP000449846">
    <property type="component" value="Unassembled WGS sequence"/>
</dbReference>
<protein>
    <submittedName>
        <fullName evidence="1">Uncharacterized protein</fullName>
    </submittedName>
</protein>
<name>A0A844HS20_9RHOB</name>
<accession>A0A844HS20</accession>
<organism evidence="1 2">
    <name type="scientific">Paracoccus litorisediminis</name>
    <dbReference type="NCBI Taxonomy" id="2006130"/>
    <lineage>
        <taxon>Bacteria</taxon>
        <taxon>Pseudomonadati</taxon>
        <taxon>Pseudomonadota</taxon>
        <taxon>Alphaproteobacteria</taxon>
        <taxon>Rhodobacterales</taxon>
        <taxon>Paracoccaceae</taxon>
        <taxon>Paracoccus</taxon>
    </lineage>
</organism>
<gene>
    <name evidence="1" type="ORF">GL300_18110</name>
</gene>
<reference evidence="1 2" key="1">
    <citation type="submission" date="2019-11" db="EMBL/GenBank/DDBJ databases">
        <authorList>
            <person name="Dong K."/>
        </authorList>
    </citation>
    <scope>NUCLEOTIDE SEQUENCE [LARGE SCALE GENOMIC DNA]</scope>
    <source>
        <strain evidence="1 2">NBRC 112902</strain>
    </source>
</reference>
<dbReference type="EMBL" id="WMIG01000013">
    <property type="protein sequence ID" value="MTH61127.1"/>
    <property type="molecule type" value="Genomic_DNA"/>
</dbReference>
<evidence type="ECO:0000313" key="2">
    <source>
        <dbReference type="Proteomes" id="UP000449846"/>
    </source>
</evidence>
<evidence type="ECO:0000313" key="1">
    <source>
        <dbReference type="EMBL" id="MTH61127.1"/>
    </source>
</evidence>